<accession>A0AA41ZFI9</accession>
<dbReference type="EMBL" id="JAPIVE010000001">
    <property type="protein sequence ID" value="MCX2523857.1"/>
    <property type="molecule type" value="Genomic_DNA"/>
</dbReference>
<dbReference type="Proteomes" id="UP001165678">
    <property type="component" value="Unassembled WGS sequence"/>
</dbReference>
<dbReference type="HAMAP" id="MF_00812">
    <property type="entry name" value="Thiopur_methtran"/>
    <property type="match status" value="1"/>
</dbReference>
<evidence type="ECO:0000256" key="1">
    <source>
        <dbReference type="ARBA" id="ARBA00000903"/>
    </source>
</evidence>
<dbReference type="GO" id="GO:0008119">
    <property type="term" value="F:thiopurine S-methyltransferase activity"/>
    <property type="evidence" value="ECO:0007669"/>
    <property type="project" value="UniProtKB-UniRule"/>
</dbReference>
<keyword evidence="7 9" id="KW-0808">Transferase</keyword>
<dbReference type="GO" id="GO:0005737">
    <property type="term" value="C:cytoplasm"/>
    <property type="evidence" value="ECO:0007669"/>
    <property type="project" value="UniProtKB-SubCell"/>
</dbReference>
<dbReference type="SUPFAM" id="SSF53335">
    <property type="entry name" value="S-adenosyl-L-methionine-dependent methyltransferases"/>
    <property type="match status" value="1"/>
</dbReference>
<dbReference type="InterPro" id="IPR025835">
    <property type="entry name" value="Thiopurine_S-MeTrfase"/>
</dbReference>
<comment type="subcellular location">
    <subcellularLocation>
        <location evidence="2 9">Cytoplasm</location>
    </subcellularLocation>
</comment>
<evidence type="ECO:0000256" key="5">
    <source>
        <dbReference type="ARBA" id="ARBA00022490"/>
    </source>
</evidence>
<evidence type="ECO:0000256" key="2">
    <source>
        <dbReference type="ARBA" id="ARBA00004496"/>
    </source>
</evidence>
<evidence type="ECO:0000256" key="4">
    <source>
        <dbReference type="ARBA" id="ARBA00011905"/>
    </source>
</evidence>
<dbReference type="AlphaFoldDB" id="A0AA41ZFI9"/>
<sequence>MANEAWLARWQNGRIGFNQSRPHPGLVEHWATLALPPRTRVLVPLCGKSVDMRWLARHGHPVTGVELAYQALEQFTADSAEGVERIQRDGFKGLRQGCIELLCGDFFHFHRGHSDVARAFYDRAALIALPPARRQRYAFHLAQLLPPGAAGLLITLEKPPATQLSGPPYHVTPEEVGALFDGNFERTLLEEFEPAEDERESVWMLVRKGPLEEEVRVQR</sequence>
<keyword evidence="11" id="KW-1185">Reference proteome</keyword>
<comment type="caution">
    <text evidence="10">The sequence shown here is derived from an EMBL/GenBank/DDBJ whole genome shotgun (WGS) entry which is preliminary data.</text>
</comment>
<dbReference type="PROSITE" id="PS51585">
    <property type="entry name" value="SAM_MT_TPMT"/>
    <property type="match status" value="1"/>
</dbReference>
<organism evidence="10 11">
    <name type="scientific">Larsenimonas rhizosphaerae</name>
    <dbReference type="NCBI Taxonomy" id="2944682"/>
    <lineage>
        <taxon>Bacteria</taxon>
        <taxon>Pseudomonadati</taxon>
        <taxon>Pseudomonadota</taxon>
        <taxon>Gammaproteobacteria</taxon>
        <taxon>Oceanospirillales</taxon>
        <taxon>Halomonadaceae</taxon>
        <taxon>Larsenimonas</taxon>
    </lineage>
</organism>
<comment type="catalytic activity">
    <reaction evidence="1 9">
        <text>S-adenosyl-L-methionine + a thiopurine = S-adenosyl-L-homocysteine + a thiopurine S-methylether.</text>
        <dbReference type="EC" id="2.1.1.67"/>
    </reaction>
</comment>
<feature type="binding site" evidence="9">
    <location>
        <position position="66"/>
    </location>
    <ligand>
        <name>S-adenosyl-L-methionine</name>
        <dbReference type="ChEBI" id="CHEBI:59789"/>
    </ligand>
</feature>
<dbReference type="InterPro" id="IPR029063">
    <property type="entry name" value="SAM-dependent_MTases_sf"/>
</dbReference>
<dbReference type="GO" id="GO:0032259">
    <property type="term" value="P:methylation"/>
    <property type="evidence" value="ECO:0007669"/>
    <property type="project" value="UniProtKB-KW"/>
</dbReference>
<evidence type="ECO:0000256" key="9">
    <source>
        <dbReference type="HAMAP-Rule" id="MF_00812"/>
    </source>
</evidence>
<keyword evidence="6 9" id="KW-0489">Methyltransferase</keyword>
<dbReference type="PANTHER" id="PTHR10259:SF11">
    <property type="entry name" value="THIOPURINE S-METHYLTRANSFERASE"/>
    <property type="match status" value="1"/>
</dbReference>
<evidence type="ECO:0000256" key="3">
    <source>
        <dbReference type="ARBA" id="ARBA00008145"/>
    </source>
</evidence>
<dbReference type="EC" id="2.1.1.67" evidence="4 9"/>
<dbReference type="Gene3D" id="3.40.50.150">
    <property type="entry name" value="Vaccinia Virus protein VP39"/>
    <property type="match status" value="1"/>
</dbReference>
<evidence type="ECO:0000256" key="8">
    <source>
        <dbReference type="ARBA" id="ARBA00022691"/>
    </source>
</evidence>
<feature type="binding site" evidence="9">
    <location>
        <position position="45"/>
    </location>
    <ligand>
        <name>S-adenosyl-L-methionine</name>
        <dbReference type="ChEBI" id="CHEBI:59789"/>
    </ligand>
</feature>
<feature type="binding site" evidence="9">
    <location>
        <position position="10"/>
    </location>
    <ligand>
        <name>S-adenosyl-L-methionine</name>
        <dbReference type="ChEBI" id="CHEBI:59789"/>
    </ligand>
</feature>
<protein>
    <recommendedName>
        <fullName evidence="4 9">Thiopurine S-methyltransferase</fullName>
        <ecNumber evidence="4 9">2.1.1.67</ecNumber>
    </recommendedName>
    <alternativeName>
        <fullName evidence="9">Thiopurine methyltransferase</fullName>
    </alternativeName>
</protein>
<keyword evidence="5 9" id="KW-0963">Cytoplasm</keyword>
<feature type="binding site" evidence="9">
    <location>
        <position position="123"/>
    </location>
    <ligand>
        <name>S-adenosyl-L-methionine</name>
        <dbReference type="ChEBI" id="CHEBI:59789"/>
    </ligand>
</feature>
<evidence type="ECO:0000256" key="7">
    <source>
        <dbReference type="ARBA" id="ARBA00022679"/>
    </source>
</evidence>
<evidence type="ECO:0000313" key="11">
    <source>
        <dbReference type="Proteomes" id="UP001165678"/>
    </source>
</evidence>
<dbReference type="Pfam" id="PF05724">
    <property type="entry name" value="TPMT"/>
    <property type="match status" value="1"/>
</dbReference>
<evidence type="ECO:0000256" key="6">
    <source>
        <dbReference type="ARBA" id="ARBA00022603"/>
    </source>
</evidence>
<comment type="similarity">
    <text evidence="3 9">Belongs to the class I-like SAM-binding methyltransferase superfamily. TPMT family.</text>
</comment>
<dbReference type="FunFam" id="3.40.50.150:FF:000101">
    <property type="entry name" value="Thiopurine S-methyltransferase"/>
    <property type="match status" value="1"/>
</dbReference>
<dbReference type="PIRSF" id="PIRSF023956">
    <property type="entry name" value="Thiopurine_S-methyltransferase"/>
    <property type="match status" value="1"/>
</dbReference>
<dbReference type="RefSeq" id="WP_250937856.1">
    <property type="nucleotide sequence ID" value="NZ_JAMLJK010000001.1"/>
</dbReference>
<dbReference type="PANTHER" id="PTHR10259">
    <property type="entry name" value="THIOPURINE S-METHYLTRANSFERASE"/>
    <property type="match status" value="1"/>
</dbReference>
<gene>
    <name evidence="9" type="primary">tpm</name>
    <name evidence="10" type="ORF">OQ287_06380</name>
</gene>
<keyword evidence="8 9" id="KW-0949">S-adenosyl-L-methionine</keyword>
<dbReference type="InterPro" id="IPR008854">
    <property type="entry name" value="TPMT"/>
</dbReference>
<evidence type="ECO:0000313" key="10">
    <source>
        <dbReference type="EMBL" id="MCX2523857.1"/>
    </source>
</evidence>
<proteinExistence type="inferred from homology"/>
<reference evidence="10" key="1">
    <citation type="submission" date="2022-11" db="EMBL/GenBank/DDBJ databases">
        <title>Larsenimonas rhizosphaerae sp. nov., isolated from a tidal mudflat.</title>
        <authorList>
            <person name="Lee S.D."/>
            <person name="Kim I.S."/>
        </authorList>
    </citation>
    <scope>NUCLEOTIDE SEQUENCE</scope>
    <source>
        <strain evidence="10">GH2-1</strain>
    </source>
</reference>
<name>A0AA41ZFI9_9GAMM</name>